<evidence type="ECO:0000313" key="5">
    <source>
        <dbReference type="Proteomes" id="UP000093053"/>
    </source>
</evidence>
<dbReference type="InterPro" id="IPR002645">
    <property type="entry name" value="STAS_dom"/>
</dbReference>
<proteinExistence type="inferred from homology"/>
<feature type="domain" description="STAS" evidence="3">
    <location>
        <begin position="12"/>
        <end position="120"/>
    </location>
</feature>
<dbReference type="OrthoDB" id="3696440at2"/>
<sequence>MSTDPSGGGPAMQMAHSTHRGVVVLRVTGEVDMTNAGQVQVALTKALAAAQRGVVVELAVEFFDSAGLVMLVEANRQAAEAGAPFGIVATARAAKQPVMMTGLHELLTMFDDVEAAVGAFAPAAHTD</sequence>
<dbReference type="STRING" id="1586287.BBK82_29790"/>
<accession>A0A1B2HPK1</accession>
<dbReference type="InterPro" id="IPR036513">
    <property type="entry name" value="STAS_dom_sf"/>
</dbReference>
<dbReference type="PANTHER" id="PTHR33495">
    <property type="entry name" value="ANTI-SIGMA FACTOR ANTAGONIST TM_1081-RELATED-RELATED"/>
    <property type="match status" value="1"/>
</dbReference>
<evidence type="ECO:0000256" key="2">
    <source>
        <dbReference type="RuleBase" id="RU003749"/>
    </source>
</evidence>
<dbReference type="NCBIfam" id="TIGR00377">
    <property type="entry name" value="ant_ant_sig"/>
    <property type="match status" value="1"/>
</dbReference>
<dbReference type="Proteomes" id="UP000093053">
    <property type="component" value="Chromosome"/>
</dbReference>
<dbReference type="EMBL" id="CP016793">
    <property type="protein sequence ID" value="ANZ39615.1"/>
    <property type="molecule type" value="Genomic_DNA"/>
</dbReference>
<dbReference type="GO" id="GO:0043856">
    <property type="term" value="F:anti-sigma factor antagonist activity"/>
    <property type="evidence" value="ECO:0007669"/>
    <property type="project" value="InterPro"/>
</dbReference>
<dbReference type="Pfam" id="PF01740">
    <property type="entry name" value="STAS"/>
    <property type="match status" value="1"/>
</dbReference>
<dbReference type="KEGG" id="led:BBK82_29790"/>
<dbReference type="Gene3D" id="3.30.750.24">
    <property type="entry name" value="STAS domain"/>
    <property type="match status" value="1"/>
</dbReference>
<dbReference type="PROSITE" id="PS50801">
    <property type="entry name" value="STAS"/>
    <property type="match status" value="1"/>
</dbReference>
<reference evidence="4 5" key="1">
    <citation type="submission" date="2016-07" db="EMBL/GenBank/DDBJ databases">
        <title>Complete genome sequence of the Lentzea guizhouensis DHS C013.</title>
        <authorList>
            <person name="Cao C."/>
        </authorList>
    </citation>
    <scope>NUCLEOTIDE SEQUENCE [LARGE SCALE GENOMIC DNA]</scope>
    <source>
        <strain evidence="4 5">DHS C013</strain>
    </source>
</reference>
<name>A0A1B2HPK1_9PSEU</name>
<dbReference type="PANTHER" id="PTHR33495:SF2">
    <property type="entry name" value="ANTI-SIGMA FACTOR ANTAGONIST TM_1081-RELATED"/>
    <property type="match status" value="1"/>
</dbReference>
<organism evidence="4 5">
    <name type="scientific">Lentzea guizhouensis</name>
    <dbReference type="NCBI Taxonomy" id="1586287"/>
    <lineage>
        <taxon>Bacteria</taxon>
        <taxon>Bacillati</taxon>
        <taxon>Actinomycetota</taxon>
        <taxon>Actinomycetes</taxon>
        <taxon>Pseudonocardiales</taxon>
        <taxon>Pseudonocardiaceae</taxon>
        <taxon>Lentzea</taxon>
    </lineage>
</organism>
<protein>
    <recommendedName>
        <fullName evidence="2">Anti-sigma factor antagonist</fullName>
    </recommendedName>
</protein>
<dbReference type="AlphaFoldDB" id="A0A1B2HPK1"/>
<dbReference type="RefSeq" id="WP_065917956.1">
    <property type="nucleotide sequence ID" value="NZ_CP016793.1"/>
</dbReference>
<dbReference type="SUPFAM" id="SSF52091">
    <property type="entry name" value="SpoIIaa-like"/>
    <property type="match status" value="1"/>
</dbReference>
<evidence type="ECO:0000256" key="1">
    <source>
        <dbReference type="ARBA" id="ARBA00009013"/>
    </source>
</evidence>
<keyword evidence="5" id="KW-1185">Reference proteome</keyword>
<dbReference type="CDD" id="cd07043">
    <property type="entry name" value="STAS_anti-anti-sigma_factors"/>
    <property type="match status" value="1"/>
</dbReference>
<comment type="similarity">
    <text evidence="1 2">Belongs to the anti-sigma-factor antagonist family.</text>
</comment>
<dbReference type="InterPro" id="IPR003658">
    <property type="entry name" value="Anti-sigma_ant"/>
</dbReference>
<gene>
    <name evidence="4" type="ORF">BBK82_29790</name>
</gene>
<evidence type="ECO:0000313" key="4">
    <source>
        <dbReference type="EMBL" id="ANZ39615.1"/>
    </source>
</evidence>
<evidence type="ECO:0000259" key="3">
    <source>
        <dbReference type="PROSITE" id="PS50801"/>
    </source>
</evidence>